<gene>
    <name evidence="1" type="ORF">TSPGSL018_25664</name>
</gene>
<dbReference type="GO" id="GO:0005737">
    <property type="term" value="C:cytoplasm"/>
    <property type="evidence" value="ECO:0007669"/>
    <property type="project" value="TreeGrafter"/>
</dbReference>
<dbReference type="PANTHER" id="PTHR35020">
    <property type="entry name" value="N-ACETYLGLUCOSAMINE-INDUCED PROTEIN 1"/>
    <property type="match status" value="1"/>
</dbReference>
<evidence type="ECO:0000313" key="1">
    <source>
        <dbReference type="EMBL" id="JAC74535.1"/>
    </source>
</evidence>
<proteinExistence type="predicted"/>
<protein>
    <submittedName>
        <fullName evidence="1">Uncharacterized protein</fullName>
    </submittedName>
</protein>
<dbReference type="InterPro" id="IPR022036">
    <property type="entry name" value="DUF3605"/>
</dbReference>
<dbReference type="Pfam" id="PF12239">
    <property type="entry name" value="DUF3605"/>
    <property type="match status" value="1"/>
</dbReference>
<dbReference type="EMBL" id="GBEZ01011234">
    <property type="protein sequence ID" value="JAC74535.1"/>
    <property type="molecule type" value="Transcribed_RNA"/>
</dbReference>
<dbReference type="GO" id="GO:0006044">
    <property type="term" value="P:N-acetylglucosamine metabolic process"/>
    <property type="evidence" value="ECO:0007669"/>
    <property type="project" value="TreeGrafter"/>
</dbReference>
<name>A0A061RV04_9CHLO</name>
<dbReference type="PANTHER" id="PTHR35020:SF2">
    <property type="entry name" value="N-ACETYLGLUCOSAMINE-INDUCED PROTEIN 1"/>
    <property type="match status" value="1"/>
</dbReference>
<reference evidence="1" key="1">
    <citation type="submission" date="2014-05" db="EMBL/GenBank/DDBJ databases">
        <title>The transcriptome of the halophilic microalga Tetraselmis sp. GSL018 isolated from the Great Salt Lake, Utah.</title>
        <authorList>
            <person name="Jinkerson R.E."/>
            <person name="D'Adamo S."/>
            <person name="Posewitz M.C."/>
        </authorList>
    </citation>
    <scope>NUCLEOTIDE SEQUENCE</scope>
    <source>
        <strain evidence="1">GSL018</strain>
    </source>
</reference>
<organism evidence="1">
    <name type="scientific">Tetraselmis sp. GSL018</name>
    <dbReference type="NCBI Taxonomy" id="582737"/>
    <lineage>
        <taxon>Eukaryota</taxon>
        <taxon>Viridiplantae</taxon>
        <taxon>Chlorophyta</taxon>
        <taxon>core chlorophytes</taxon>
        <taxon>Chlorodendrophyceae</taxon>
        <taxon>Chlorodendrales</taxon>
        <taxon>Chlorodendraceae</taxon>
        <taxon>Tetraselmis</taxon>
    </lineage>
</organism>
<dbReference type="AlphaFoldDB" id="A0A061RV04"/>
<accession>A0A061RV04</accession>
<sequence length="162" mass="18734">MGKPTGIVDHLLTWKELENAVRDGSDEALGNLGRFQEHVNVYHSFRSQVLADYESMADYVKIFKLGYVPEISESGKRRASSSSKFCEDEVIWMGNDFPYAVEPGIVHDLIWCRKKLSLEQLQQVCQQRLSGREYLIFVNPEGLKSIPDVWHAHVLHREKQRM</sequence>